<dbReference type="EMBL" id="JAGQHS010000006">
    <property type="protein sequence ID" value="MCA9754606.1"/>
    <property type="molecule type" value="Genomic_DNA"/>
</dbReference>
<protein>
    <submittedName>
        <fullName evidence="1">DUF1800 domain-containing protein</fullName>
    </submittedName>
</protein>
<organism evidence="1 2">
    <name type="scientific">Eiseniibacteriota bacterium</name>
    <dbReference type="NCBI Taxonomy" id="2212470"/>
    <lineage>
        <taxon>Bacteria</taxon>
        <taxon>Candidatus Eiseniibacteriota</taxon>
    </lineage>
</organism>
<accession>A0A956NA80</accession>
<comment type="caution">
    <text evidence="1">The sequence shown here is derived from an EMBL/GenBank/DDBJ whole genome shotgun (WGS) entry which is preliminary data.</text>
</comment>
<proteinExistence type="predicted"/>
<name>A0A956NA80_UNCEI</name>
<dbReference type="InterPro" id="IPR014917">
    <property type="entry name" value="DUF1800"/>
</dbReference>
<reference evidence="1" key="2">
    <citation type="journal article" date="2021" name="Microbiome">
        <title>Successional dynamics and alternative stable states in a saline activated sludge microbial community over 9 years.</title>
        <authorList>
            <person name="Wang Y."/>
            <person name="Ye J."/>
            <person name="Ju F."/>
            <person name="Liu L."/>
            <person name="Boyd J.A."/>
            <person name="Deng Y."/>
            <person name="Parks D.H."/>
            <person name="Jiang X."/>
            <person name="Yin X."/>
            <person name="Woodcroft B.J."/>
            <person name="Tyson G.W."/>
            <person name="Hugenholtz P."/>
            <person name="Polz M.F."/>
            <person name="Zhang T."/>
        </authorList>
    </citation>
    <scope>NUCLEOTIDE SEQUENCE</scope>
    <source>
        <strain evidence="1">HKST-UBA02</strain>
    </source>
</reference>
<evidence type="ECO:0000313" key="2">
    <source>
        <dbReference type="Proteomes" id="UP000739538"/>
    </source>
</evidence>
<dbReference type="AlphaFoldDB" id="A0A956NA80"/>
<dbReference type="Pfam" id="PF08811">
    <property type="entry name" value="DUF1800"/>
    <property type="match status" value="1"/>
</dbReference>
<gene>
    <name evidence="1" type="ORF">KDA27_02300</name>
</gene>
<reference evidence="1" key="1">
    <citation type="submission" date="2020-04" db="EMBL/GenBank/DDBJ databases">
        <authorList>
            <person name="Zhang T."/>
        </authorList>
    </citation>
    <scope>NUCLEOTIDE SEQUENCE</scope>
    <source>
        <strain evidence="1">HKST-UBA02</strain>
    </source>
</reference>
<sequence>MSRGLSAAMLRGLSAAVPFVLAVLVCLAFFLAGAARAEDVGLPVTPSQPHGWAPYSGDFGVDEAAHLLRRTVIGPRFAEVREAESAGLAVTIDRLFTRHEVEEPGDWVNEPFPDWWALTQAQRDSVQRVMNARQKVLRLWWCENIATGPPDLTETMTLFWHDHFATAMRDVQIPQSMYIQQALFRKHALGNFRAILNAIIRDPAMLIWLDGRWNIASDPNENFARELFELFTMGEGTGYTQEDISEAARALTGWMTDGVDTWFASWAHDDGEKTILGETGRFGAAEVVEILLRQPETSELLAGKLYRWFLSSEPAPEDVAALAAQLRDADYEIAPVLRTLLSSAAFFDPAYRGSLVKSGVEIYAGALRSFEVDNFDPGVYDLQARFVLAEMTDFGQTLFDPPDVSGWPGHLQWLNTQTLPKRKFYLDALINGRFERAPLAMGIKVLDVVNQFRDPNDPEQIVDDLALLWFGQAPTELIRQTMLETLLQGAEPYDWSIELPDARKRLEDLFRFVVRVPEGQLK</sequence>
<dbReference type="Proteomes" id="UP000739538">
    <property type="component" value="Unassembled WGS sequence"/>
</dbReference>
<evidence type="ECO:0000313" key="1">
    <source>
        <dbReference type="EMBL" id="MCA9754606.1"/>
    </source>
</evidence>